<gene>
    <name evidence="6" type="ORF">B296_00011308</name>
</gene>
<feature type="region of interest" description="Disordered" evidence="4">
    <location>
        <begin position="1"/>
        <end position="35"/>
    </location>
</feature>
<feature type="domain" description="Survival protein SurE-like phosphatase/nucleotidase" evidence="5">
    <location>
        <begin position="165"/>
        <end position="191"/>
    </location>
</feature>
<proteinExistence type="inferred from homology"/>
<dbReference type="EMBL" id="AMZH03001930">
    <property type="protein sequence ID" value="RRT77441.1"/>
    <property type="molecule type" value="Genomic_DNA"/>
</dbReference>
<accession>A0A427AMP2</accession>
<evidence type="ECO:0000256" key="4">
    <source>
        <dbReference type="SAM" id="MobiDB-lite"/>
    </source>
</evidence>
<dbReference type="Gene3D" id="3.40.1210.10">
    <property type="entry name" value="Survival protein SurE-like phosphatase/nucleotidase"/>
    <property type="match status" value="1"/>
</dbReference>
<keyword evidence="2" id="KW-0479">Metal-binding</keyword>
<dbReference type="GO" id="GO:0005829">
    <property type="term" value="C:cytosol"/>
    <property type="evidence" value="ECO:0007669"/>
    <property type="project" value="TreeGrafter"/>
</dbReference>
<keyword evidence="3" id="KW-0378">Hydrolase</keyword>
<dbReference type="PANTHER" id="PTHR30457:SF0">
    <property type="entry name" value="PHOSPHATASE, PUTATIVE (AFU_ORTHOLOGUE AFUA_4G01070)-RELATED"/>
    <property type="match status" value="1"/>
</dbReference>
<dbReference type="InterPro" id="IPR030048">
    <property type="entry name" value="SurE"/>
</dbReference>
<dbReference type="InterPro" id="IPR002828">
    <property type="entry name" value="SurE-like_Pase/nucleotidase"/>
</dbReference>
<evidence type="ECO:0000256" key="3">
    <source>
        <dbReference type="ARBA" id="ARBA00022801"/>
    </source>
</evidence>
<dbReference type="AlphaFoldDB" id="A0A427AMP2"/>
<comment type="caution">
    <text evidence="6">The sequence shown here is derived from an EMBL/GenBank/DDBJ whole genome shotgun (WGS) entry which is preliminary data.</text>
</comment>
<dbReference type="GO" id="GO:0046872">
    <property type="term" value="F:metal ion binding"/>
    <property type="evidence" value="ECO:0007669"/>
    <property type="project" value="UniProtKB-KW"/>
</dbReference>
<comment type="similarity">
    <text evidence="1">Belongs to the SurE nucleotidase family.</text>
</comment>
<reference evidence="6 7" key="1">
    <citation type="journal article" date="2014" name="Agronomy (Basel)">
        <title>A Draft Genome Sequence for Ensete ventricosum, the Drought-Tolerant Tree Against Hunger.</title>
        <authorList>
            <person name="Harrison J."/>
            <person name="Moore K.A."/>
            <person name="Paszkiewicz K."/>
            <person name="Jones T."/>
            <person name="Grant M."/>
            <person name="Ambacheew D."/>
            <person name="Muzemil S."/>
            <person name="Studholme D.J."/>
        </authorList>
    </citation>
    <scope>NUCLEOTIDE SEQUENCE [LARGE SCALE GENOMIC DNA]</scope>
</reference>
<evidence type="ECO:0000256" key="1">
    <source>
        <dbReference type="ARBA" id="ARBA00011062"/>
    </source>
</evidence>
<evidence type="ECO:0000313" key="6">
    <source>
        <dbReference type="EMBL" id="RRT77441.1"/>
    </source>
</evidence>
<evidence type="ECO:0000256" key="2">
    <source>
        <dbReference type="ARBA" id="ARBA00022723"/>
    </source>
</evidence>
<dbReference type="GO" id="GO:0008252">
    <property type="term" value="F:nucleotidase activity"/>
    <property type="evidence" value="ECO:0007669"/>
    <property type="project" value="InterPro"/>
</dbReference>
<sequence>MGQSERNTIGVGEDSRSQQGKAAAMRDHTSRKGIYSRTPLSTRRFTYPKHGTTHSGALGTLTWQEWPIWHRSDRPNARMADLAQAWPALRRPNRIMLTSRPRRKFQQYRLLPALLNASHMLTWVISGINIGGNCGYHMLMVRGLEFKIRDFPLLLAVVVSFICRVYSGTVAAAREAFLYGVPALSISYNWYDRTLIIWLLNSY</sequence>
<organism evidence="6 7">
    <name type="scientific">Ensete ventricosum</name>
    <name type="common">Abyssinian banana</name>
    <name type="synonym">Musa ensete</name>
    <dbReference type="NCBI Taxonomy" id="4639"/>
    <lineage>
        <taxon>Eukaryota</taxon>
        <taxon>Viridiplantae</taxon>
        <taxon>Streptophyta</taxon>
        <taxon>Embryophyta</taxon>
        <taxon>Tracheophyta</taxon>
        <taxon>Spermatophyta</taxon>
        <taxon>Magnoliopsida</taxon>
        <taxon>Liliopsida</taxon>
        <taxon>Zingiberales</taxon>
        <taxon>Musaceae</taxon>
        <taxon>Ensete</taxon>
    </lineage>
</organism>
<protein>
    <recommendedName>
        <fullName evidence="5">Survival protein SurE-like phosphatase/nucleotidase domain-containing protein</fullName>
    </recommendedName>
</protein>
<dbReference type="InterPro" id="IPR036523">
    <property type="entry name" value="SurE-like_sf"/>
</dbReference>
<evidence type="ECO:0000313" key="7">
    <source>
        <dbReference type="Proteomes" id="UP000287651"/>
    </source>
</evidence>
<dbReference type="PANTHER" id="PTHR30457">
    <property type="entry name" value="5'-NUCLEOTIDASE SURE"/>
    <property type="match status" value="1"/>
</dbReference>
<dbReference type="Pfam" id="PF01975">
    <property type="entry name" value="SurE"/>
    <property type="match status" value="1"/>
</dbReference>
<evidence type="ECO:0000259" key="5">
    <source>
        <dbReference type="Pfam" id="PF01975"/>
    </source>
</evidence>
<dbReference type="SUPFAM" id="SSF64167">
    <property type="entry name" value="SurE-like"/>
    <property type="match status" value="1"/>
</dbReference>
<dbReference type="Proteomes" id="UP000287651">
    <property type="component" value="Unassembled WGS sequence"/>
</dbReference>
<name>A0A427AMP2_ENSVE</name>